<feature type="signal peptide" evidence="2">
    <location>
        <begin position="1"/>
        <end position="17"/>
    </location>
</feature>
<feature type="chain" id="PRO_5018783947" evidence="2">
    <location>
        <begin position="18"/>
        <end position="288"/>
    </location>
</feature>
<keyword evidence="4" id="KW-1185">Reference proteome</keyword>
<dbReference type="EMBL" id="RRCF01000001">
    <property type="protein sequence ID" value="RRJ23421.1"/>
    <property type="molecule type" value="Genomic_DNA"/>
</dbReference>
<dbReference type="InterPro" id="IPR011042">
    <property type="entry name" value="6-blade_b-propeller_TolB-like"/>
</dbReference>
<protein>
    <submittedName>
        <fullName evidence="3">Uncharacterized protein</fullName>
    </submittedName>
</protein>
<reference evidence="3 4" key="1">
    <citation type="submission" date="2018-11" db="EMBL/GenBank/DDBJ databases">
        <title>Draft genome analysis of Rheinheimera mesophila isolated from an industrial waste site.</title>
        <authorList>
            <person name="Yu Q."/>
            <person name="Qi Y."/>
            <person name="Zhang H."/>
            <person name="Lu Y."/>
            <person name="Pu J."/>
        </authorList>
    </citation>
    <scope>NUCLEOTIDE SEQUENCE [LARGE SCALE GENOMIC DNA]</scope>
    <source>
        <strain evidence="3 4">IITR13</strain>
    </source>
</reference>
<sequence length="288" mass="31643">MKQLIAVFTLASLPVWATLPEPEAVVLPGMQQELQQYNYHQTADGKLAVFAQSNINFLNPQIMLARQQNKQWQQAVPVSFSQAEFSDTDPFINADGSRLVFISDRGKTQEQAHPLDIFVSTNNAGVWSEPVPLAPQISSAAIELGPEQHQQMLYFSSTRPGGPSTLSVYQYNATTEQTTALPVPVNQGQQNSDFTISPDGHYALWWSTRAGGQPQLYMSTVTANGFGPATLLPEPINSPAGEITPNFTPDGQWLYFASDRASKQGLYKLYRVSWPAIVSALSPKNAIQ</sequence>
<accession>A0A3P3QQ81</accession>
<evidence type="ECO:0000256" key="2">
    <source>
        <dbReference type="SAM" id="SignalP"/>
    </source>
</evidence>
<dbReference type="InterPro" id="IPR011659">
    <property type="entry name" value="WD40"/>
</dbReference>
<evidence type="ECO:0000256" key="1">
    <source>
        <dbReference type="ARBA" id="ARBA00009820"/>
    </source>
</evidence>
<comment type="caution">
    <text evidence="3">The sequence shown here is derived from an EMBL/GenBank/DDBJ whole genome shotgun (WGS) entry which is preliminary data.</text>
</comment>
<proteinExistence type="inferred from homology"/>
<name>A0A3P3QQ81_9GAMM</name>
<dbReference type="Pfam" id="PF07676">
    <property type="entry name" value="PD40"/>
    <property type="match status" value="3"/>
</dbReference>
<dbReference type="PANTHER" id="PTHR36842:SF1">
    <property type="entry name" value="PROTEIN TOLB"/>
    <property type="match status" value="1"/>
</dbReference>
<dbReference type="AlphaFoldDB" id="A0A3P3QQ81"/>
<dbReference type="Gene3D" id="2.120.10.30">
    <property type="entry name" value="TolB, C-terminal domain"/>
    <property type="match status" value="1"/>
</dbReference>
<dbReference type="SUPFAM" id="SSF82171">
    <property type="entry name" value="DPP6 N-terminal domain-like"/>
    <property type="match status" value="1"/>
</dbReference>
<dbReference type="OrthoDB" id="9809364at2"/>
<keyword evidence="2" id="KW-0732">Signal</keyword>
<dbReference type="PANTHER" id="PTHR36842">
    <property type="entry name" value="PROTEIN TOLB HOMOLOG"/>
    <property type="match status" value="1"/>
</dbReference>
<evidence type="ECO:0000313" key="3">
    <source>
        <dbReference type="EMBL" id="RRJ23421.1"/>
    </source>
</evidence>
<organism evidence="3 4">
    <name type="scientific">Rheinheimera mesophila</name>
    <dbReference type="NCBI Taxonomy" id="1547515"/>
    <lineage>
        <taxon>Bacteria</taxon>
        <taxon>Pseudomonadati</taxon>
        <taxon>Pseudomonadota</taxon>
        <taxon>Gammaproteobacteria</taxon>
        <taxon>Chromatiales</taxon>
        <taxon>Chromatiaceae</taxon>
        <taxon>Rheinheimera</taxon>
    </lineage>
</organism>
<comment type="similarity">
    <text evidence="1">Belongs to the TolB family.</text>
</comment>
<gene>
    <name evidence="3" type="ORF">EIK76_04965</name>
</gene>
<dbReference type="RefSeq" id="WP_046520328.1">
    <property type="nucleotide sequence ID" value="NZ_LAVS01000031.1"/>
</dbReference>
<evidence type="ECO:0000313" key="4">
    <source>
        <dbReference type="Proteomes" id="UP000276260"/>
    </source>
</evidence>
<dbReference type="Proteomes" id="UP000276260">
    <property type="component" value="Unassembled WGS sequence"/>
</dbReference>